<feature type="signal peptide" evidence="2">
    <location>
        <begin position="1"/>
        <end position="17"/>
    </location>
</feature>
<dbReference type="EMBL" id="JAGTJR010000012">
    <property type="protein sequence ID" value="KAH7051004.1"/>
    <property type="molecule type" value="Genomic_DNA"/>
</dbReference>
<comment type="caution">
    <text evidence="3">The sequence shown here is derived from an EMBL/GenBank/DDBJ whole genome shotgun (WGS) entry which is preliminary data.</text>
</comment>
<feature type="region of interest" description="Disordered" evidence="1">
    <location>
        <begin position="67"/>
        <end position="86"/>
    </location>
</feature>
<evidence type="ECO:0000256" key="2">
    <source>
        <dbReference type="SAM" id="SignalP"/>
    </source>
</evidence>
<accession>A0ABQ8GDV2</accession>
<gene>
    <name evidence="3" type="ORF">B0J12DRAFT_75365</name>
</gene>
<keyword evidence="2" id="KW-0732">Signal</keyword>
<evidence type="ECO:0000313" key="4">
    <source>
        <dbReference type="Proteomes" id="UP000774617"/>
    </source>
</evidence>
<reference evidence="3 4" key="1">
    <citation type="journal article" date="2021" name="Nat. Commun.">
        <title>Genetic determinants of endophytism in the Arabidopsis root mycobiome.</title>
        <authorList>
            <person name="Mesny F."/>
            <person name="Miyauchi S."/>
            <person name="Thiergart T."/>
            <person name="Pickel B."/>
            <person name="Atanasova L."/>
            <person name="Karlsson M."/>
            <person name="Huettel B."/>
            <person name="Barry K.W."/>
            <person name="Haridas S."/>
            <person name="Chen C."/>
            <person name="Bauer D."/>
            <person name="Andreopoulos W."/>
            <person name="Pangilinan J."/>
            <person name="LaButti K."/>
            <person name="Riley R."/>
            <person name="Lipzen A."/>
            <person name="Clum A."/>
            <person name="Drula E."/>
            <person name="Henrissat B."/>
            <person name="Kohler A."/>
            <person name="Grigoriev I.V."/>
            <person name="Martin F.M."/>
            <person name="Hacquard S."/>
        </authorList>
    </citation>
    <scope>NUCLEOTIDE SEQUENCE [LARGE SCALE GENOMIC DNA]</scope>
    <source>
        <strain evidence="3 4">MPI-SDFR-AT-0080</strain>
    </source>
</reference>
<feature type="region of interest" description="Disordered" evidence="1">
    <location>
        <begin position="97"/>
        <end position="118"/>
    </location>
</feature>
<protein>
    <submittedName>
        <fullName evidence="3">Uncharacterized protein</fullName>
    </submittedName>
</protein>
<dbReference type="Proteomes" id="UP000774617">
    <property type="component" value="Unassembled WGS sequence"/>
</dbReference>
<proteinExistence type="predicted"/>
<keyword evidence="4" id="KW-1185">Reference proteome</keyword>
<evidence type="ECO:0000256" key="1">
    <source>
        <dbReference type="SAM" id="MobiDB-lite"/>
    </source>
</evidence>
<name>A0ABQ8GDV2_9PEZI</name>
<evidence type="ECO:0000313" key="3">
    <source>
        <dbReference type="EMBL" id="KAH7051004.1"/>
    </source>
</evidence>
<sequence>MLFLCRRLSLLCRPATLISLADDLVFQVVLRARRWLIGPWRRPPPANPRRAPAVSLRARRPVATAFRPSSAAAPPDKRTPSTSIDTLDAVRPRAHPLGVDHRISEQSPADGPRPGLTGRMLTSAHAKFMSAALLCTSSFATHFKWPSWQGIPRLPAAAIFYPWPAFPFHNLMLNRHAAPRHPSHSHHRCPDWLFQHDAPCPSLTAWFISEA</sequence>
<organism evidence="3 4">
    <name type="scientific">Macrophomina phaseolina</name>
    <dbReference type="NCBI Taxonomy" id="35725"/>
    <lineage>
        <taxon>Eukaryota</taxon>
        <taxon>Fungi</taxon>
        <taxon>Dikarya</taxon>
        <taxon>Ascomycota</taxon>
        <taxon>Pezizomycotina</taxon>
        <taxon>Dothideomycetes</taxon>
        <taxon>Dothideomycetes incertae sedis</taxon>
        <taxon>Botryosphaeriales</taxon>
        <taxon>Botryosphaeriaceae</taxon>
        <taxon>Macrophomina</taxon>
    </lineage>
</organism>
<feature type="chain" id="PRO_5046145274" evidence="2">
    <location>
        <begin position="18"/>
        <end position="211"/>
    </location>
</feature>